<dbReference type="Proteomes" id="UP000290204">
    <property type="component" value="Unassembled WGS sequence"/>
</dbReference>
<keyword evidence="1" id="KW-0732">Signal</keyword>
<dbReference type="RefSeq" id="WP_129129239.1">
    <property type="nucleotide sequence ID" value="NZ_SDHW01000001.1"/>
</dbReference>
<accession>A0A4Q1CLH6</accession>
<gene>
    <name evidence="2" type="ORF">ESA94_02295</name>
</gene>
<organism evidence="2 3">
    <name type="scientific">Lacibacter luteus</name>
    <dbReference type="NCBI Taxonomy" id="2508719"/>
    <lineage>
        <taxon>Bacteria</taxon>
        <taxon>Pseudomonadati</taxon>
        <taxon>Bacteroidota</taxon>
        <taxon>Chitinophagia</taxon>
        <taxon>Chitinophagales</taxon>
        <taxon>Chitinophagaceae</taxon>
        <taxon>Lacibacter</taxon>
    </lineage>
</organism>
<dbReference type="EMBL" id="SDHW01000001">
    <property type="protein sequence ID" value="RXK61867.1"/>
    <property type="molecule type" value="Genomic_DNA"/>
</dbReference>
<reference evidence="2 3" key="1">
    <citation type="submission" date="2019-01" db="EMBL/GenBank/DDBJ databases">
        <title>Lacibacter sp. strain TTM-7.</title>
        <authorList>
            <person name="Chen W.-M."/>
        </authorList>
    </citation>
    <scope>NUCLEOTIDE SEQUENCE [LARGE SCALE GENOMIC DNA]</scope>
    <source>
        <strain evidence="2 3">TTM-7</strain>
    </source>
</reference>
<dbReference type="SUPFAM" id="SSF48452">
    <property type="entry name" value="TPR-like"/>
    <property type="match status" value="1"/>
</dbReference>
<keyword evidence="2" id="KW-0449">Lipoprotein</keyword>
<keyword evidence="3" id="KW-1185">Reference proteome</keyword>
<dbReference type="InterPro" id="IPR011990">
    <property type="entry name" value="TPR-like_helical_dom_sf"/>
</dbReference>
<dbReference type="OrthoDB" id="9766256at2"/>
<evidence type="ECO:0000256" key="1">
    <source>
        <dbReference type="SAM" id="SignalP"/>
    </source>
</evidence>
<dbReference type="InterPro" id="IPR041662">
    <property type="entry name" value="SusD-like_2"/>
</dbReference>
<feature type="chain" id="PRO_5020726241" evidence="1">
    <location>
        <begin position="19"/>
        <end position="547"/>
    </location>
</feature>
<evidence type="ECO:0000313" key="3">
    <source>
        <dbReference type="Proteomes" id="UP000290204"/>
    </source>
</evidence>
<feature type="signal peptide" evidence="1">
    <location>
        <begin position="1"/>
        <end position="18"/>
    </location>
</feature>
<name>A0A4Q1CLH6_9BACT</name>
<dbReference type="Pfam" id="PF12771">
    <property type="entry name" value="SusD-like_2"/>
    <property type="match status" value="1"/>
</dbReference>
<protein>
    <submittedName>
        <fullName evidence="2">SusD/RagB family nutrient-binding outer membrane lipoprotein</fullName>
    </submittedName>
</protein>
<comment type="caution">
    <text evidence="2">The sequence shown here is derived from an EMBL/GenBank/DDBJ whole genome shotgun (WGS) entry which is preliminary data.</text>
</comment>
<evidence type="ECO:0000313" key="2">
    <source>
        <dbReference type="EMBL" id="RXK61867.1"/>
    </source>
</evidence>
<sequence length="547" mass="61539">MKKKLLHILLLSAVLINATSCKKYLDINSDPDTPQQPDVSSVFPAMLAAIPRGTQYDARYVSKYIQNFAQNAAANAWDLHGHQNYPNPSDIGGDIWRQCYYGLGANLNYIIDNGKRKGQWDYVGAAYALKAMMFQMCTDEYGEIIYTEAFKENTSMFKYDDQQVVYKGIDSLCKLALNYLQRTDLSPSNSLLVRGDYIYDGSNAKWIKFVNGLLAKNFHRMTNKSSYLADSVIYYVDRSFANTQEDFVVPFDATKNDDSNFFGTYRDNLSSFRQTKMIVQLLDGTTFTGTTLGINRDPRLRHMLCASNDTTNGNGGYYGLEPGLADPNGSTSPKRVAAPFGDSIYANPSASRFDPSRGKYLFRDKAVSPVMTYSELQFMKAEAAYKKAGGPDATAYQAYLNGINGHFDFINRAVYPRSNVPIYNTVTISTAQRNAYLVSANVKQSAAALTLTDIMLQKYIALWGWGFTETWVDMRRYHYTDLDPVTGTVVYKGFITPAAIPATNNGKLATRIRPRYNSEYVWNLDELIRIGGTAVDYHTKEMWFSLP</sequence>
<dbReference type="AlphaFoldDB" id="A0A4Q1CLH6"/>
<proteinExistence type="predicted"/>
<dbReference type="Gene3D" id="1.25.40.390">
    <property type="match status" value="1"/>
</dbReference>